<dbReference type="STRING" id="1122170.GCA_000701265_01315"/>
<dbReference type="AlphaFoldDB" id="A0A378M2J1"/>
<organism evidence="2 3">
    <name type="scientific">Legionella wadsworthii</name>
    <dbReference type="NCBI Taxonomy" id="28088"/>
    <lineage>
        <taxon>Bacteria</taxon>
        <taxon>Pseudomonadati</taxon>
        <taxon>Pseudomonadota</taxon>
        <taxon>Gammaproteobacteria</taxon>
        <taxon>Legionellales</taxon>
        <taxon>Legionellaceae</taxon>
        <taxon>Legionella</taxon>
    </lineage>
</organism>
<dbReference type="GO" id="GO:0031267">
    <property type="term" value="F:small GTPase binding"/>
    <property type="evidence" value="ECO:0007669"/>
    <property type="project" value="InterPro"/>
</dbReference>
<dbReference type="GO" id="GO:0044161">
    <property type="term" value="C:host cell cytoplasmic vesicle"/>
    <property type="evidence" value="ECO:0007669"/>
    <property type="project" value="InterPro"/>
</dbReference>
<dbReference type="Gene3D" id="1.20.1280.280">
    <property type="match status" value="1"/>
</dbReference>
<reference evidence="2 3" key="1">
    <citation type="submission" date="2018-06" db="EMBL/GenBank/DDBJ databases">
        <authorList>
            <consortium name="Pathogen Informatics"/>
            <person name="Doyle S."/>
        </authorList>
    </citation>
    <scope>NUCLEOTIDE SEQUENCE [LARGE SCALE GENOMIC DNA]</scope>
    <source>
        <strain evidence="2 3">NCTC11532</strain>
    </source>
</reference>
<dbReference type="InterPro" id="IPR028057">
    <property type="entry name" value="DrrA_P4M"/>
</dbReference>
<evidence type="ECO:0000313" key="3">
    <source>
        <dbReference type="Proteomes" id="UP000255297"/>
    </source>
</evidence>
<feature type="domain" description="DrrA phosphatidylinositol 4-phosphate binding" evidence="1">
    <location>
        <begin position="121"/>
        <end position="213"/>
    </location>
</feature>
<name>A0A378M2J1_9GAMM</name>
<dbReference type="EMBL" id="UGPB01000001">
    <property type="protein sequence ID" value="STY31340.1"/>
    <property type="molecule type" value="Genomic_DNA"/>
</dbReference>
<evidence type="ECO:0000259" key="1">
    <source>
        <dbReference type="Pfam" id="PF14860"/>
    </source>
</evidence>
<gene>
    <name evidence="2" type="primary">SidM_1</name>
    <name evidence="2" type="ORF">NCTC11532_02851</name>
</gene>
<dbReference type="Pfam" id="PF14860">
    <property type="entry name" value="DrrA_P4M"/>
    <property type="match status" value="1"/>
</dbReference>
<protein>
    <submittedName>
        <fullName evidence="2">Substrate of the Dot/Icm secretion system</fullName>
    </submittedName>
</protein>
<sequence length="227" mass="26082">MACMKHKKAKVDLDELQPILYHVIAKELTNEDIKNSEPMKKLLDDILQAVEHKLERTDDEEQLLVNNIYAVLVRVNALFETEGEDKTVKQKWQEILAEKHNDPDMITRDAIHYEHATYVKGRIHALNIDRSKLSPELRKLSGDALKTAILLKVKNDLDKLTEPQAIEKYKSDFLDKPEYDVLKSAQGLVTYFFKRDTSSITAFNLLIAEAIKNCTTPLENTHRGVDL</sequence>
<dbReference type="InterPro" id="IPR038346">
    <property type="entry name" value="DrrA_PI4P-bd_sf"/>
</dbReference>
<proteinExistence type="predicted"/>
<dbReference type="Proteomes" id="UP000255297">
    <property type="component" value="Unassembled WGS sequence"/>
</dbReference>
<accession>A0A378M2J1</accession>
<keyword evidence="3" id="KW-1185">Reference proteome</keyword>
<evidence type="ECO:0000313" key="2">
    <source>
        <dbReference type="EMBL" id="STY31340.1"/>
    </source>
</evidence>